<organism evidence="1 2">
    <name type="scientific">Selenomonas artemidis F0399</name>
    <dbReference type="NCBI Taxonomy" id="749551"/>
    <lineage>
        <taxon>Bacteria</taxon>
        <taxon>Bacillati</taxon>
        <taxon>Bacillota</taxon>
        <taxon>Negativicutes</taxon>
        <taxon>Selenomonadales</taxon>
        <taxon>Selenomonadaceae</taxon>
        <taxon>Selenomonas</taxon>
    </lineage>
</organism>
<keyword evidence="2" id="KW-1185">Reference proteome</keyword>
<sequence length="45" mass="4837">MSNLFYNIIEGGSIPGFRYVGMYPSAFSLTRGGGACIMSAENIEN</sequence>
<dbReference type="EMBL" id="AECV01000060">
    <property type="protein sequence ID" value="EFW28771.1"/>
    <property type="molecule type" value="Genomic_DNA"/>
</dbReference>
<gene>
    <name evidence="1" type="ORF">HMPREF9555_02099</name>
</gene>
<protein>
    <submittedName>
        <fullName evidence="1">Uncharacterized protein</fullName>
    </submittedName>
</protein>
<dbReference type="Proteomes" id="UP000004633">
    <property type="component" value="Unassembled WGS sequence"/>
</dbReference>
<evidence type="ECO:0000313" key="1">
    <source>
        <dbReference type="EMBL" id="EFW28771.1"/>
    </source>
</evidence>
<dbReference type="HOGENOM" id="CLU_3205145_0_0_9"/>
<name>E7N504_9FIRM</name>
<reference evidence="1 2" key="1">
    <citation type="submission" date="2010-08" db="EMBL/GenBank/DDBJ databases">
        <authorList>
            <person name="Weinstock G."/>
            <person name="Sodergren E."/>
            <person name="Clifton S."/>
            <person name="Fulton L."/>
            <person name="Fulton B."/>
            <person name="Courtney L."/>
            <person name="Fronick C."/>
            <person name="Harrison M."/>
            <person name="Strong C."/>
            <person name="Farmer C."/>
            <person name="Delahaunty K."/>
            <person name="Markovic C."/>
            <person name="Hall O."/>
            <person name="Minx P."/>
            <person name="Tomlinson C."/>
            <person name="Mitreva M."/>
            <person name="Hou S."/>
            <person name="Chen J."/>
            <person name="Wollam A."/>
            <person name="Pepin K.H."/>
            <person name="Johnson M."/>
            <person name="Bhonagiri V."/>
            <person name="Zhang X."/>
            <person name="Suruliraj S."/>
            <person name="Warren W."/>
            <person name="Chinwalla A."/>
            <person name="Mardis E.R."/>
            <person name="Wilson R.K."/>
        </authorList>
    </citation>
    <scope>NUCLEOTIDE SEQUENCE [LARGE SCALE GENOMIC DNA]</scope>
    <source>
        <strain evidence="1 2">F0399</strain>
    </source>
</reference>
<comment type="caution">
    <text evidence="1">The sequence shown here is derived from an EMBL/GenBank/DDBJ whole genome shotgun (WGS) entry which is preliminary data.</text>
</comment>
<dbReference type="AlphaFoldDB" id="E7N504"/>
<evidence type="ECO:0000313" key="2">
    <source>
        <dbReference type="Proteomes" id="UP000004633"/>
    </source>
</evidence>
<proteinExistence type="predicted"/>
<accession>E7N504</accession>
<dbReference type="STRING" id="749551.HMPREF9555_02099"/>